<evidence type="ECO:0000313" key="3">
    <source>
        <dbReference type="Proteomes" id="UP000736335"/>
    </source>
</evidence>
<reference evidence="2" key="2">
    <citation type="submission" date="2020-11" db="EMBL/GenBank/DDBJ databases">
        <authorList>
            <consortium name="DOE Joint Genome Institute"/>
            <person name="Kuo A."/>
            <person name="Miyauchi S."/>
            <person name="Kiss E."/>
            <person name="Drula E."/>
            <person name="Kohler A."/>
            <person name="Sanchez-Garcia M."/>
            <person name="Andreopoulos B."/>
            <person name="Barry K.W."/>
            <person name="Bonito G."/>
            <person name="Buee M."/>
            <person name="Carver A."/>
            <person name="Chen C."/>
            <person name="Cichocki N."/>
            <person name="Clum A."/>
            <person name="Culley D."/>
            <person name="Crous P.W."/>
            <person name="Fauchery L."/>
            <person name="Girlanda M."/>
            <person name="Hayes R."/>
            <person name="Keri Z."/>
            <person name="Labutti K."/>
            <person name="Lipzen A."/>
            <person name="Lombard V."/>
            <person name="Magnuson J."/>
            <person name="Maillard F."/>
            <person name="Morin E."/>
            <person name="Murat C."/>
            <person name="Nolan M."/>
            <person name="Ohm R."/>
            <person name="Pangilinan J."/>
            <person name="Pereira M."/>
            <person name="Perotto S."/>
            <person name="Peter M."/>
            <person name="Riley R."/>
            <person name="Sitrit Y."/>
            <person name="Stielow B."/>
            <person name="Szollosi G."/>
            <person name="Zifcakova L."/>
            <person name="Stursova M."/>
            <person name="Spatafora J.W."/>
            <person name="Tedersoo L."/>
            <person name="Vaario L.-M."/>
            <person name="Yamada A."/>
            <person name="Yan M."/>
            <person name="Wang P."/>
            <person name="Xu J."/>
            <person name="Bruns T."/>
            <person name="Baldrian P."/>
            <person name="Vilgalys R."/>
            <person name="Henrissat B."/>
            <person name="Grigoriev I.V."/>
            <person name="Hibbett D."/>
            <person name="Nagy L.G."/>
            <person name="Martin F.M."/>
        </authorList>
    </citation>
    <scope>NUCLEOTIDE SEQUENCE</scope>
    <source>
        <strain evidence="2">UH-Tt-Lm1</strain>
    </source>
</reference>
<dbReference type="OrthoDB" id="3220614at2759"/>
<feature type="compositionally biased region" description="Acidic residues" evidence="1">
    <location>
        <begin position="454"/>
        <end position="469"/>
    </location>
</feature>
<feature type="compositionally biased region" description="Pro residues" evidence="1">
    <location>
        <begin position="402"/>
        <end position="412"/>
    </location>
</feature>
<name>A0A9P6L650_9AGAM</name>
<organism evidence="2 3">
    <name type="scientific">Thelephora terrestris</name>
    <dbReference type="NCBI Taxonomy" id="56493"/>
    <lineage>
        <taxon>Eukaryota</taxon>
        <taxon>Fungi</taxon>
        <taxon>Dikarya</taxon>
        <taxon>Basidiomycota</taxon>
        <taxon>Agaricomycotina</taxon>
        <taxon>Agaricomycetes</taxon>
        <taxon>Thelephorales</taxon>
        <taxon>Thelephoraceae</taxon>
        <taxon>Thelephora</taxon>
    </lineage>
</organism>
<dbReference type="AlphaFoldDB" id="A0A9P6L650"/>
<protein>
    <submittedName>
        <fullName evidence="2">Uncharacterized protein</fullName>
    </submittedName>
</protein>
<accession>A0A9P6L650</accession>
<evidence type="ECO:0000313" key="2">
    <source>
        <dbReference type="EMBL" id="KAF9783931.1"/>
    </source>
</evidence>
<dbReference type="InterPro" id="IPR046521">
    <property type="entry name" value="DUF6698"/>
</dbReference>
<evidence type="ECO:0000256" key="1">
    <source>
        <dbReference type="SAM" id="MobiDB-lite"/>
    </source>
</evidence>
<sequence>MTRHRGSKEADTAKKRPRKAFSFMSLGSRTKGWDKNAPRSDCPYGIFGKRMQRSLMGFGSLVTAIYSQEMITEATLNASHGILNPGKGNMRYFHERLGFHRDGVTTEYQTMRRAVTVLLRQFPGIKHDIEKSKQNGDALIQKIRRVMKGAHAARNTDANSIRSNIFTLSHDDAKKRGWSMPAKIEKSNRGIKSECTARFLLSFKERDEYLKDPEAYREKVERNQIKLSLTDTWPAILYDESMVNDEDELAGLFRSETLLRCGITILCSPSAGCEWKYPEPGARSFSASQKESNAEINGIKRITPETIAYFSTLAIFAIHDSLIFCRDLGGIDLSEVYHDVVAALRMKTEWAVQTLAFWNKIFFGEREEEETEPRINREDRFKQLEAKQREREGLMVLDADPPRLPAITPPRPRGVQNLDNSGLGSPTLDDAEDRVSLPPKSKNTQKRRMSVPDSDLDLDPESEPDSDPDSDGKQSDAATPPPKKVPRHSIDREHSPATVRPTAARKKQTTQSSSSQLQDDAEDDNHVNVGEWDAVCKELKKSIKYATAASLKEATNEFTKIVSMRAEKGTRYYNEHWDRLEWLRMDVERQYQRTIATGLVLKIPATKKKGPQRAKKVVPGARRITRSISRREGQDDDDDELDPPAKIDKLINPPVVPSRRKR</sequence>
<keyword evidence="3" id="KW-1185">Reference proteome</keyword>
<feature type="compositionally biased region" description="Low complexity" evidence="1">
    <location>
        <begin position="509"/>
        <end position="518"/>
    </location>
</feature>
<proteinExistence type="predicted"/>
<comment type="caution">
    <text evidence="2">The sequence shown here is derived from an EMBL/GenBank/DDBJ whole genome shotgun (WGS) entry which is preliminary data.</text>
</comment>
<feature type="region of interest" description="Disordered" evidence="1">
    <location>
        <begin position="607"/>
        <end position="662"/>
    </location>
</feature>
<dbReference type="Pfam" id="PF20414">
    <property type="entry name" value="DUF6698"/>
    <property type="match status" value="1"/>
</dbReference>
<reference evidence="2" key="1">
    <citation type="journal article" date="2020" name="Nat. Commun.">
        <title>Large-scale genome sequencing of mycorrhizal fungi provides insights into the early evolution of symbiotic traits.</title>
        <authorList>
            <person name="Miyauchi S."/>
            <person name="Kiss E."/>
            <person name="Kuo A."/>
            <person name="Drula E."/>
            <person name="Kohler A."/>
            <person name="Sanchez-Garcia M."/>
            <person name="Morin E."/>
            <person name="Andreopoulos B."/>
            <person name="Barry K.W."/>
            <person name="Bonito G."/>
            <person name="Buee M."/>
            <person name="Carver A."/>
            <person name="Chen C."/>
            <person name="Cichocki N."/>
            <person name="Clum A."/>
            <person name="Culley D."/>
            <person name="Crous P.W."/>
            <person name="Fauchery L."/>
            <person name="Girlanda M."/>
            <person name="Hayes R.D."/>
            <person name="Keri Z."/>
            <person name="LaButti K."/>
            <person name="Lipzen A."/>
            <person name="Lombard V."/>
            <person name="Magnuson J."/>
            <person name="Maillard F."/>
            <person name="Murat C."/>
            <person name="Nolan M."/>
            <person name="Ohm R.A."/>
            <person name="Pangilinan J."/>
            <person name="Pereira M.F."/>
            <person name="Perotto S."/>
            <person name="Peter M."/>
            <person name="Pfister S."/>
            <person name="Riley R."/>
            <person name="Sitrit Y."/>
            <person name="Stielow J.B."/>
            <person name="Szollosi G."/>
            <person name="Zifcakova L."/>
            <person name="Stursova M."/>
            <person name="Spatafora J.W."/>
            <person name="Tedersoo L."/>
            <person name="Vaario L.M."/>
            <person name="Yamada A."/>
            <person name="Yan M."/>
            <person name="Wang P."/>
            <person name="Xu J."/>
            <person name="Bruns T."/>
            <person name="Baldrian P."/>
            <person name="Vilgalys R."/>
            <person name="Dunand C."/>
            <person name="Henrissat B."/>
            <person name="Grigoriev I.V."/>
            <person name="Hibbett D."/>
            <person name="Nagy L.G."/>
            <person name="Martin F.M."/>
        </authorList>
    </citation>
    <scope>NUCLEOTIDE SEQUENCE</scope>
    <source>
        <strain evidence="2">UH-Tt-Lm1</strain>
    </source>
</reference>
<gene>
    <name evidence="2" type="ORF">BJ322DRAFT_1109781</name>
</gene>
<dbReference type="Proteomes" id="UP000736335">
    <property type="component" value="Unassembled WGS sequence"/>
</dbReference>
<feature type="region of interest" description="Disordered" evidence="1">
    <location>
        <begin position="392"/>
        <end position="526"/>
    </location>
</feature>
<dbReference type="EMBL" id="WIUZ02000009">
    <property type="protein sequence ID" value="KAF9783931.1"/>
    <property type="molecule type" value="Genomic_DNA"/>
</dbReference>
<feature type="compositionally biased region" description="Basic residues" evidence="1">
    <location>
        <begin position="607"/>
        <end position="616"/>
    </location>
</feature>